<keyword evidence="2 5" id="KW-0699">rRNA-binding</keyword>
<dbReference type="EMBL" id="FNIL01000001">
    <property type="protein sequence ID" value="SDN26033.1"/>
    <property type="molecule type" value="Genomic_DNA"/>
</dbReference>
<feature type="coiled-coil region" evidence="5">
    <location>
        <begin position="295"/>
        <end position="322"/>
    </location>
</feature>
<feature type="domain" description="NFACT RNA-binding" evidence="6">
    <location>
        <begin position="452"/>
        <end position="540"/>
    </location>
</feature>
<protein>
    <recommendedName>
        <fullName evidence="5">Rqc2 homolog RqcH</fullName>
        <shortName evidence="5">RqcH</shortName>
    </recommendedName>
</protein>
<dbReference type="AlphaFoldDB" id="A0A1G9ZZD1"/>
<dbReference type="STRING" id="745820.SAMN04488053_101278"/>
<evidence type="ECO:0000256" key="1">
    <source>
        <dbReference type="ARBA" id="ARBA00022555"/>
    </source>
</evidence>
<evidence type="ECO:0000256" key="3">
    <source>
        <dbReference type="ARBA" id="ARBA00022884"/>
    </source>
</evidence>
<dbReference type="RefSeq" id="WP_090839837.1">
    <property type="nucleotide sequence ID" value="NZ_FNIL01000001.1"/>
</dbReference>
<evidence type="ECO:0000313" key="8">
    <source>
        <dbReference type="Proteomes" id="UP000198778"/>
    </source>
</evidence>
<evidence type="ECO:0000313" key="7">
    <source>
        <dbReference type="EMBL" id="SDN26033.1"/>
    </source>
</evidence>
<keyword evidence="8" id="KW-1185">Reference proteome</keyword>
<dbReference type="FunFam" id="2.30.310.10:FF:000004">
    <property type="entry name" value="Fibronectin-binding protein A"/>
    <property type="match status" value="1"/>
</dbReference>
<keyword evidence="3 5" id="KW-0694">RNA-binding</keyword>
<accession>A0A1G9ZZD1</accession>
<dbReference type="OrthoDB" id="9766163at2"/>
<evidence type="ECO:0000256" key="4">
    <source>
        <dbReference type="ARBA" id="ARBA00022917"/>
    </source>
</evidence>
<reference evidence="8" key="1">
    <citation type="submission" date="2016-10" db="EMBL/GenBank/DDBJ databases">
        <authorList>
            <person name="Varghese N."/>
            <person name="Submissions S."/>
        </authorList>
    </citation>
    <scope>NUCLEOTIDE SEQUENCE [LARGE SCALE GENOMIC DNA]</scope>
    <source>
        <strain evidence="8">CGMCC 1.10369</strain>
    </source>
</reference>
<dbReference type="Gene3D" id="3.40.970.40">
    <property type="entry name" value="fibrinogen binding protein from staphylococcus aureus domain like"/>
    <property type="match status" value="1"/>
</dbReference>
<dbReference type="InterPro" id="IPR043682">
    <property type="entry name" value="RqcH_bacterial"/>
</dbReference>
<comment type="function">
    <text evidence="5">Key component of the ribosome quality control system (RQC), a ribosome-associated complex that mediates the extraction of incompletely synthesized nascent chains from stalled ribosomes and their subsequent degradation. RqcH recruits Ala-charged tRNA, and with RqcP directs the elongation of stalled nascent chains on 50S ribosomal subunits, leading to non-templated C-terminal alanine extensions (Ala tail). The Ala tail promotes nascent chain degradation. May add between 1 and at least 8 Ala residues. Binds to stalled 50S ribosomal subunits.</text>
</comment>
<organism evidence="7 8">
    <name type="scientific">Alkalicoccus daliensis</name>
    <dbReference type="NCBI Taxonomy" id="745820"/>
    <lineage>
        <taxon>Bacteria</taxon>
        <taxon>Bacillati</taxon>
        <taxon>Bacillota</taxon>
        <taxon>Bacilli</taxon>
        <taxon>Bacillales</taxon>
        <taxon>Bacillaceae</taxon>
        <taxon>Alkalicoccus</taxon>
    </lineage>
</organism>
<dbReference type="Gene3D" id="2.30.310.10">
    <property type="entry name" value="ibrinogen binding protein from staphylococcus aureus domain"/>
    <property type="match status" value="1"/>
</dbReference>
<dbReference type="Pfam" id="PF05670">
    <property type="entry name" value="NFACT-R_1"/>
    <property type="match status" value="1"/>
</dbReference>
<comment type="subunit">
    <text evidence="5">Associates with stalled 50S ribosomal subunits. Binds to RqcP.</text>
</comment>
<dbReference type="Proteomes" id="UP000198778">
    <property type="component" value="Unassembled WGS sequence"/>
</dbReference>
<evidence type="ECO:0000259" key="6">
    <source>
        <dbReference type="Pfam" id="PF05670"/>
    </source>
</evidence>
<dbReference type="PANTHER" id="PTHR15239:SF6">
    <property type="entry name" value="RIBOSOME QUALITY CONTROL COMPLEX SUBUNIT NEMF"/>
    <property type="match status" value="1"/>
</dbReference>
<evidence type="ECO:0000256" key="2">
    <source>
        <dbReference type="ARBA" id="ARBA00022730"/>
    </source>
</evidence>
<dbReference type="Gene3D" id="1.10.8.50">
    <property type="match status" value="1"/>
</dbReference>
<dbReference type="InterPro" id="IPR008532">
    <property type="entry name" value="NFACT_RNA-bd"/>
</dbReference>
<dbReference type="Pfam" id="PF05833">
    <property type="entry name" value="NFACT_N"/>
    <property type="match status" value="1"/>
</dbReference>
<keyword evidence="4 5" id="KW-0648">Protein biosynthesis</keyword>
<name>A0A1G9ZZD1_9BACI</name>
<dbReference type="GO" id="GO:0072344">
    <property type="term" value="P:rescue of stalled ribosome"/>
    <property type="evidence" value="ECO:0007669"/>
    <property type="project" value="UniProtKB-UniRule"/>
</dbReference>
<evidence type="ECO:0000256" key="5">
    <source>
        <dbReference type="HAMAP-Rule" id="MF_00844"/>
    </source>
</evidence>
<comment type="similarity">
    <text evidence="5">Belongs to the NEMF family.</text>
</comment>
<dbReference type="PANTHER" id="PTHR15239">
    <property type="entry name" value="NUCLEAR EXPORT MEDIATOR FACTOR NEMF"/>
    <property type="match status" value="1"/>
</dbReference>
<dbReference type="HAMAP" id="MF_00844_B">
    <property type="entry name" value="RqcH_B"/>
    <property type="match status" value="1"/>
</dbReference>
<dbReference type="GO" id="GO:0019843">
    <property type="term" value="F:rRNA binding"/>
    <property type="evidence" value="ECO:0007669"/>
    <property type="project" value="UniProtKB-UniRule"/>
</dbReference>
<proteinExistence type="inferred from homology"/>
<keyword evidence="5" id="KW-0175">Coiled coil</keyword>
<keyword evidence="1 5" id="KW-0820">tRNA-binding</keyword>
<dbReference type="GO" id="GO:0000049">
    <property type="term" value="F:tRNA binding"/>
    <property type="evidence" value="ECO:0007669"/>
    <property type="project" value="UniProtKB-UniRule"/>
</dbReference>
<gene>
    <name evidence="5" type="primary">rqcH</name>
    <name evidence="7" type="ORF">SAMN04488053_101278</name>
</gene>
<dbReference type="InterPro" id="IPR051608">
    <property type="entry name" value="RQC_Subunit_NEMF"/>
</dbReference>
<dbReference type="GO" id="GO:0043023">
    <property type="term" value="F:ribosomal large subunit binding"/>
    <property type="evidence" value="ECO:0007669"/>
    <property type="project" value="UniProtKB-UniRule"/>
</dbReference>
<sequence length="574" mass="66250">MAFDGIVTRAVTEDLSKVLPSGRVVKIHQPYATDIVMTIRAHGKNYPLFISVNSNFARYHLTDVKFQNPKEPPLFCMVLRKHLEGAMIESISQEGLERIVTFSFKGRNELGDVSYKKLVLELMGRHSNLIFTDVDNNVILESIKHIPPSLSQFRTVLPGQPYHEPPHMDKKNPLLTTEDELVKSVDFNAGRMDKQLQQVFSGLSPQVINEILHRAGYVNRDTLPGAFFEVLAPVKQNIYSPQMIIEDGKESFSVLNLNHKKGETRLFPTVHQLLDNYFTNKAERDRVKQRAYDLERLLKNEYEKNKKKIKKLEKTLKDADKAAEQQKFGELLTAHMHLVKPGQTEITVVDYYDENQGEITIPLSNRKSASDNAQQYFKRYHKLKNSVKYVQKEIRHAKKEMEYFDRLIQQMEIASTEDIEDIREELIQGGYLKNLSRQSKKKKQDKPSLDRYMSSNGIELYVGKNNKQNEYLTTRMARQDDTWLHTKDIPGSHVLIRSTEPDEETILEAAELAAYFSKSRMSGNVPVDYTLIRYVKKPNGAKPGYVTYDRQTTVYVTPDERKVADLKKNFKQNG</sequence>
<dbReference type="GO" id="GO:1990112">
    <property type="term" value="C:RQC complex"/>
    <property type="evidence" value="ECO:0007669"/>
    <property type="project" value="TreeGrafter"/>
</dbReference>